<feature type="compositionally biased region" description="Polar residues" evidence="1">
    <location>
        <begin position="78"/>
        <end position="87"/>
    </location>
</feature>
<proteinExistence type="predicted"/>
<dbReference type="EMBL" id="BKCJ011312384">
    <property type="protein sequence ID" value="GFD19147.1"/>
    <property type="molecule type" value="Genomic_DNA"/>
</dbReference>
<comment type="caution">
    <text evidence="2">The sequence shown here is derived from an EMBL/GenBank/DDBJ whole genome shotgun (WGS) entry which is preliminary data.</text>
</comment>
<gene>
    <name evidence="2" type="ORF">Tci_891116</name>
</gene>
<organism evidence="2">
    <name type="scientific">Tanacetum cinerariifolium</name>
    <name type="common">Dalmatian daisy</name>
    <name type="synonym">Chrysanthemum cinerariifolium</name>
    <dbReference type="NCBI Taxonomy" id="118510"/>
    <lineage>
        <taxon>Eukaryota</taxon>
        <taxon>Viridiplantae</taxon>
        <taxon>Streptophyta</taxon>
        <taxon>Embryophyta</taxon>
        <taxon>Tracheophyta</taxon>
        <taxon>Spermatophyta</taxon>
        <taxon>Magnoliopsida</taxon>
        <taxon>eudicotyledons</taxon>
        <taxon>Gunneridae</taxon>
        <taxon>Pentapetalae</taxon>
        <taxon>asterids</taxon>
        <taxon>campanulids</taxon>
        <taxon>Asterales</taxon>
        <taxon>Asteraceae</taxon>
        <taxon>Asteroideae</taxon>
        <taxon>Anthemideae</taxon>
        <taxon>Anthemidinae</taxon>
        <taxon>Tanacetum</taxon>
    </lineage>
</organism>
<name>A0A699U9I9_TANCI</name>
<reference evidence="2" key="1">
    <citation type="journal article" date="2019" name="Sci. Rep.">
        <title>Draft genome of Tanacetum cinerariifolium, the natural source of mosquito coil.</title>
        <authorList>
            <person name="Yamashiro T."/>
            <person name="Shiraishi A."/>
            <person name="Satake H."/>
            <person name="Nakayama K."/>
        </authorList>
    </citation>
    <scope>NUCLEOTIDE SEQUENCE</scope>
</reference>
<sequence length="93" mass="10192">MGYGLCTPSPPKPEKDLSHTSRPSAPIIEEWVSDFEEESETKSPQQFVPSFAQSSKHVKTPRHSMQPIETTIPAATSVPASPKSNSSGRRRNS</sequence>
<protein>
    <submittedName>
        <fullName evidence="2">Uncharacterized protein</fullName>
    </submittedName>
</protein>
<evidence type="ECO:0000256" key="1">
    <source>
        <dbReference type="SAM" id="MobiDB-lite"/>
    </source>
</evidence>
<dbReference type="AlphaFoldDB" id="A0A699U9I9"/>
<feature type="compositionally biased region" description="Polar residues" evidence="1">
    <location>
        <begin position="42"/>
        <end position="55"/>
    </location>
</feature>
<feature type="region of interest" description="Disordered" evidence="1">
    <location>
        <begin position="1"/>
        <end position="93"/>
    </location>
</feature>
<evidence type="ECO:0000313" key="2">
    <source>
        <dbReference type="EMBL" id="GFD19147.1"/>
    </source>
</evidence>
<accession>A0A699U9I9</accession>